<dbReference type="AlphaFoldDB" id="A0A645CPH9"/>
<dbReference type="InterPro" id="IPR036866">
    <property type="entry name" value="RibonucZ/Hydroxyglut_hydro"/>
</dbReference>
<dbReference type="EMBL" id="VSSQ01028912">
    <property type="protein sequence ID" value="MPM78808.1"/>
    <property type="molecule type" value="Genomic_DNA"/>
</dbReference>
<dbReference type="InterPro" id="IPR052926">
    <property type="entry name" value="Metallo-beta-lactamase_dom"/>
</dbReference>
<dbReference type="SUPFAM" id="SSF56281">
    <property type="entry name" value="Metallo-hydrolase/oxidoreductase"/>
    <property type="match status" value="1"/>
</dbReference>
<sequence>MKITTLLENTSCRADVVHAHGLSQYVETNAHKILFDMGPGPAVLDNARALGVDLTAVDTAVLSHAHDDHSGGLAAFLSVNKTARVYLSRAAMGDYYAMGKNGVPVFIGMPEEVRPFEDRLTLTGDALRIDEALRLFSDIKTADYRSHANDKLKEKQGEDYPMDTFRHEQNLLICEDGKTVLLAGCSHRGIVNILRRAEELLGRSPDAVFAGFHLYSPGTGETEPRELVESVGRELLAREHTVYYTGHCTGQDAFAILKELLGDRLHYMTGGTTAEI</sequence>
<dbReference type="InterPro" id="IPR041712">
    <property type="entry name" value="DHPS-like_MBL-fold"/>
</dbReference>
<evidence type="ECO:0000259" key="1">
    <source>
        <dbReference type="SMART" id="SM00849"/>
    </source>
</evidence>
<protein>
    <recommendedName>
        <fullName evidence="1">Metallo-beta-lactamase domain-containing protein</fullName>
    </recommendedName>
</protein>
<dbReference type="Pfam" id="PF00753">
    <property type="entry name" value="Lactamase_B"/>
    <property type="match status" value="1"/>
</dbReference>
<evidence type="ECO:0000313" key="2">
    <source>
        <dbReference type="EMBL" id="MPM78808.1"/>
    </source>
</evidence>
<gene>
    <name evidence="2" type="ORF">SDC9_125823</name>
</gene>
<dbReference type="SMART" id="SM00849">
    <property type="entry name" value="Lactamase_B"/>
    <property type="match status" value="1"/>
</dbReference>
<dbReference type="PANTHER" id="PTHR13754:SF13">
    <property type="entry name" value="METALLO-BETA-LACTAMASE SUPERFAMILY PROTEIN (AFU_ORTHOLOGUE AFUA_3G07630)"/>
    <property type="match status" value="1"/>
</dbReference>
<accession>A0A645CPH9</accession>
<organism evidence="2">
    <name type="scientific">bioreactor metagenome</name>
    <dbReference type="NCBI Taxonomy" id="1076179"/>
    <lineage>
        <taxon>unclassified sequences</taxon>
        <taxon>metagenomes</taxon>
        <taxon>ecological metagenomes</taxon>
    </lineage>
</organism>
<dbReference type="GO" id="GO:0016740">
    <property type="term" value="F:transferase activity"/>
    <property type="evidence" value="ECO:0007669"/>
    <property type="project" value="TreeGrafter"/>
</dbReference>
<dbReference type="PANTHER" id="PTHR13754">
    <property type="entry name" value="METALLO-BETA-LACTAMASE SUPERFAMILY PROTEIN"/>
    <property type="match status" value="1"/>
</dbReference>
<dbReference type="CDD" id="cd07713">
    <property type="entry name" value="DHPS-like_MBL-fold"/>
    <property type="match status" value="1"/>
</dbReference>
<feature type="domain" description="Metallo-beta-lactamase" evidence="1">
    <location>
        <begin position="20"/>
        <end position="187"/>
    </location>
</feature>
<reference evidence="2" key="1">
    <citation type="submission" date="2019-08" db="EMBL/GenBank/DDBJ databases">
        <authorList>
            <person name="Kucharzyk K."/>
            <person name="Murdoch R.W."/>
            <person name="Higgins S."/>
            <person name="Loffler F."/>
        </authorList>
    </citation>
    <scope>NUCLEOTIDE SEQUENCE</scope>
</reference>
<proteinExistence type="predicted"/>
<name>A0A645CPH9_9ZZZZ</name>
<dbReference type="InterPro" id="IPR001279">
    <property type="entry name" value="Metallo-B-lactamas"/>
</dbReference>
<dbReference type="Gene3D" id="3.60.15.10">
    <property type="entry name" value="Ribonuclease Z/Hydroxyacylglutathione hydrolase-like"/>
    <property type="match status" value="1"/>
</dbReference>
<comment type="caution">
    <text evidence="2">The sequence shown here is derived from an EMBL/GenBank/DDBJ whole genome shotgun (WGS) entry which is preliminary data.</text>
</comment>